<dbReference type="KEGG" id="sus:Acid_3128"/>
<dbReference type="OrthoDB" id="100177at2"/>
<evidence type="ECO:0000256" key="1">
    <source>
        <dbReference type="SAM" id="Phobius"/>
    </source>
</evidence>
<dbReference type="EMBL" id="CP000473">
    <property type="protein sequence ID" value="ABJ84106.1"/>
    <property type="molecule type" value="Genomic_DNA"/>
</dbReference>
<gene>
    <name evidence="2" type="ordered locus">Acid_3128</name>
</gene>
<dbReference type="eggNOG" id="COG3942">
    <property type="taxonomic scope" value="Bacteria"/>
</dbReference>
<keyword evidence="1" id="KW-0812">Transmembrane</keyword>
<evidence type="ECO:0000313" key="2">
    <source>
        <dbReference type="EMBL" id="ABJ84106.1"/>
    </source>
</evidence>
<feature type="transmembrane region" description="Helical" evidence="1">
    <location>
        <begin position="136"/>
        <end position="155"/>
    </location>
</feature>
<dbReference type="InParanoid" id="Q022J4"/>
<proteinExistence type="predicted"/>
<protein>
    <submittedName>
        <fullName evidence="2">Uncharacterized protein</fullName>
    </submittedName>
</protein>
<organism evidence="2">
    <name type="scientific">Solibacter usitatus (strain Ellin6076)</name>
    <dbReference type="NCBI Taxonomy" id="234267"/>
    <lineage>
        <taxon>Bacteria</taxon>
        <taxon>Pseudomonadati</taxon>
        <taxon>Acidobacteriota</taxon>
        <taxon>Terriglobia</taxon>
        <taxon>Bryobacterales</taxon>
        <taxon>Solibacteraceae</taxon>
        <taxon>Candidatus Solibacter</taxon>
    </lineage>
</organism>
<name>Q022J4_SOLUE</name>
<dbReference type="HOGENOM" id="CLU_639197_0_0_0"/>
<reference evidence="2" key="1">
    <citation type="submission" date="2006-10" db="EMBL/GenBank/DDBJ databases">
        <title>Complete sequence of Solibacter usitatus Ellin6076.</title>
        <authorList>
            <consortium name="US DOE Joint Genome Institute"/>
            <person name="Copeland A."/>
            <person name="Lucas S."/>
            <person name="Lapidus A."/>
            <person name="Barry K."/>
            <person name="Detter J.C."/>
            <person name="Glavina del Rio T."/>
            <person name="Hammon N."/>
            <person name="Israni S."/>
            <person name="Dalin E."/>
            <person name="Tice H."/>
            <person name="Pitluck S."/>
            <person name="Thompson L.S."/>
            <person name="Brettin T."/>
            <person name="Bruce D."/>
            <person name="Han C."/>
            <person name="Tapia R."/>
            <person name="Gilna P."/>
            <person name="Schmutz J."/>
            <person name="Larimer F."/>
            <person name="Land M."/>
            <person name="Hauser L."/>
            <person name="Kyrpides N."/>
            <person name="Mikhailova N."/>
            <person name="Janssen P.H."/>
            <person name="Kuske C.R."/>
            <person name="Richardson P."/>
        </authorList>
    </citation>
    <scope>NUCLEOTIDE SEQUENCE</scope>
    <source>
        <strain evidence="2">Ellin6076</strain>
    </source>
</reference>
<accession>Q022J4</accession>
<keyword evidence="1" id="KW-1133">Transmembrane helix</keyword>
<dbReference type="STRING" id="234267.Acid_3128"/>
<sequence>MLSRDTIADHDAKTRAVEEALHSRTLARSEQLAQFLRYICTLELEGRGAEITEYSIATNALHRPTNYSPGEDSSVRSRAHALRRKLQEYYESEAPLTELRIELPKGSYRPVFVTALEPVVPPAPLPAAIVRRTSKLLWIAVGAIALGALAAVLLVRPDPIDPLVRAAWGPVLRRGSDVLVLLSAPPLLRTIPSQPGAKPESNVLEPAPEWASRWYTDLNLNNLGGKVFLAPSRGYSVFSDSFAAMTVSSLLALAGATYHAMPEYAVEPRGIHENGLVVIGAPAYTRFLARILQTTPYSIWWDPVANDEVLGMKHGGSGHPYIAKRDPQLHRYTTVYGLITVLPSQPGQSRPERMLIFAGFRGSPGAQAAIDYFRSPTALRDLERRLRQQGYATFPPAYQVVVRCGVDSETAINAVYEAHIVIPNTPLIE</sequence>
<keyword evidence="1" id="KW-0472">Membrane</keyword>
<dbReference type="AlphaFoldDB" id="Q022J4"/>